<dbReference type="EMBL" id="JTDI01000006">
    <property type="protein sequence ID" value="KHK89798.1"/>
    <property type="molecule type" value="Genomic_DNA"/>
</dbReference>
<dbReference type="InterPro" id="IPR036388">
    <property type="entry name" value="WH-like_DNA-bd_sf"/>
</dbReference>
<evidence type="ECO:0000313" key="3">
    <source>
        <dbReference type="Proteomes" id="UP000031057"/>
    </source>
</evidence>
<organism evidence="2 3">
    <name type="scientific">Novosphingobium malaysiense</name>
    <dbReference type="NCBI Taxonomy" id="1348853"/>
    <lineage>
        <taxon>Bacteria</taxon>
        <taxon>Pseudomonadati</taxon>
        <taxon>Pseudomonadota</taxon>
        <taxon>Alphaproteobacteria</taxon>
        <taxon>Sphingomonadales</taxon>
        <taxon>Sphingomonadaceae</taxon>
        <taxon>Novosphingobium</taxon>
    </lineage>
</organism>
<sequence length="399" mass="44741">MTEQFETIPDRLASAIYSGIQDSSPWQAALATLQELTRSDWVTLRMISPASGAMRSSILKEAFVGEAGSLPDVQEQFLKEQAAEFLPTDLALNDAVVTRWSPHNLHGRSLVYYQQFAIDTSLSTCVESYEKTKCVLQFTRSSSSVEKYGRYTEDDLRFAKRVSPHFGRALDLKRKLGNAMITSDYQASALDNLGVAGFLITPDRIVHSLNELAETLVGEKDGLKLINNRLVATDKSDDVRFQKMLNEALCPSQRRLHEFGLTFAREGCRHGLGVVVKSRPYRSLINSDEDYCALVFVRKPESLSLADLELIQQMFDFTPAEARIAIHLARGQPLDEIEQLINIRHNTARAHLRSIYQKAEVSSMAQLIHLLASRTIPVGRIAQSNVDWPSLDSNIRLNS</sequence>
<accession>A0A0B1ZKU3</accession>
<dbReference type="SMART" id="SM00421">
    <property type="entry name" value="HTH_LUXR"/>
    <property type="match status" value="1"/>
</dbReference>
<dbReference type="AlphaFoldDB" id="A0A0B1ZKU3"/>
<protein>
    <recommendedName>
        <fullName evidence="1">HTH luxR-type domain-containing protein</fullName>
    </recommendedName>
</protein>
<feature type="domain" description="HTH luxR-type" evidence="1">
    <location>
        <begin position="314"/>
        <end position="371"/>
    </location>
</feature>
<dbReference type="RefSeq" id="WP_039287125.1">
    <property type="nucleotide sequence ID" value="NZ_JTDI01000006.1"/>
</dbReference>
<dbReference type="STRING" id="1348853.LK12_17890"/>
<proteinExistence type="predicted"/>
<dbReference type="OrthoDB" id="5497412at2"/>
<dbReference type="InterPro" id="IPR016032">
    <property type="entry name" value="Sig_transdc_resp-reg_C-effctor"/>
</dbReference>
<evidence type="ECO:0000313" key="2">
    <source>
        <dbReference type="EMBL" id="KHK89798.1"/>
    </source>
</evidence>
<reference evidence="2 3" key="1">
    <citation type="submission" date="2014-10" db="EMBL/GenBank/DDBJ databases">
        <title>Genome sequence of Novosphingobium malaysiense MUSC 273(T).</title>
        <authorList>
            <person name="Lee L.-H."/>
        </authorList>
    </citation>
    <scope>NUCLEOTIDE SEQUENCE [LARGE SCALE GENOMIC DNA]</scope>
    <source>
        <strain evidence="2 3">MUSC 273</strain>
    </source>
</reference>
<dbReference type="Gene3D" id="1.10.10.10">
    <property type="entry name" value="Winged helix-like DNA-binding domain superfamily/Winged helix DNA-binding domain"/>
    <property type="match status" value="1"/>
</dbReference>
<gene>
    <name evidence="2" type="ORF">LK12_17890</name>
</gene>
<dbReference type="InterPro" id="IPR000792">
    <property type="entry name" value="Tscrpt_reg_LuxR_C"/>
</dbReference>
<dbReference type="SUPFAM" id="SSF46894">
    <property type="entry name" value="C-terminal effector domain of the bipartite response regulators"/>
    <property type="match status" value="1"/>
</dbReference>
<name>A0A0B1ZKU3_9SPHN</name>
<dbReference type="Proteomes" id="UP000031057">
    <property type="component" value="Unassembled WGS sequence"/>
</dbReference>
<dbReference type="GO" id="GO:0003677">
    <property type="term" value="F:DNA binding"/>
    <property type="evidence" value="ECO:0007669"/>
    <property type="project" value="InterPro"/>
</dbReference>
<keyword evidence="3" id="KW-1185">Reference proteome</keyword>
<evidence type="ECO:0000259" key="1">
    <source>
        <dbReference type="SMART" id="SM00421"/>
    </source>
</evidence>
<comment type="caution">
    <text evidence="2">The sequence shown here is derived from an EMBL/GenBank/DDBJ whole genome shotgun (WGS) entry which is preliminary data.</text>
</comment>
<dbReference type="GO" id="GO:0006355">
    <property type="term" value="P:regulation of DNA-templated transcription"/>
    <property type="evidence" value="ECO:0007669"/>
    <property type="project" value="InterPro"/>
</dbReference>